<comment type="catalytic activity">
    <reaction evidence="4">
        <text>S-methyl-5'-thioadenosine + H2O + H(+) = S-methyl-5'-thioinosine + NH4(+)</text>
        <dbReference type="Rhea" id="RHEA:25025"/>
        <dbReference type="ChEBI" id="CHEBI:15377"/>
        <dbReference type="ChEBI" id="CHEBI:15378"/>
        <dbReference type="ChEBI" id="CHEBI:17509"/>
        <dbReference type="ChEBI" id="CHEBI:28938"/>
        <dbReference type="ChEBI" id="CHEBI:48595"/>
        <dbReference type="EC" id="3.5.4.31"/>
    </reaction>
</comment>
<dbReference type="EMBL" id="CP027569">
    <property type="protein sequence ID" value="AVO28120.1"/>
    <property type="molecule type" value="Genomic_DNA"/>
</dbReference>
<organism evidence="6 7">
    <name type="scientific">Megasphaera elsdenii</name>
    <dbReference type="NCBI Taxonomy" id="907"/>
    <lineage>
        <taxon>Bacteria</taxon>
        <taxon>Bacillati</taxon>
        <taxon>Bacillota</taxon>
        <taxon>Negativicutes</taxon>
        <taxon>Veillonellales</taxon>
        <taxon>Veillonellaceae</taxon>
        <taxon>Megasphaera</taxon>
    </lineage>
</organism>
<keyword evidence="2 4" id="KW-0378">Hydrolase</keyword>
<dbReference type="EC" id="3.5.4.31" evidence="4"/>
<dbReference type="PANTHER" id="PTHR43794">
    <property type="entry name" value="AMINOHYDROLASE SSNA-RELATED"/>
    <property type="match status" value="1"/>
</dbReference>
<feature type="binding site" evidence="4">
    <location>
        <position position="62"/>
    </location>
    <ligand>
        <name>Zn(2+)</name>
        <dbReference type="ChEBI" id="CHEBI:29105"/>
    </ligand>
</feature>
<feature type="binding site" evidence="4">
    <location>
        <position position="206"/>
    </location>
    <ligand>
        <name>Zn(2+)</name>
        <dbReference type="ChEBI" id="CHEBI:29105"/>
    </ligand>
</feature>
<dbReference type="InterPro" id="IPR023512">
    <property type="entry name" value="Deaminase_MtaD/DadD"/>
</dbReference>
<dbReference type="GO" id="GO:0046872">
    <property type="term" value="F:metal ion binding"/>
    <property type="evidence" value="ECO:0007669"/>
    <property type="project" value="UniProtKB-KW"/>
</dbReference>
<evidence type="ECO:0000313" key="7">
    <source>
        <dbReference type="Proteomes" id="UP000238358"/>
    </source>
</evidence>
<keyword evidence="3 4" id="KW-0862">Zinc</keyword>
<dbReference type="InterPro" id="IPR032466">
    <property type="entry name" value="Metal_Hydrolase"/>
</dbReference>
<protein>
    <recommendedName>
        <fullName evidence="4">5-methylthioadenosine/S-adenosylhomocysteine deaminase</fullName>
        <shortName evidence="4">MTA/SAH deaminase</shortName>
        <ecNumber evidence="4">3.5.4.28</ecNumber>
        <ecNumber evidence="4">3.5.4.31</ecNumber>
    </recommendedName>
</protein>
<sequence>MKKLIQHVALYQDHRVLEGQNIAIDGSRITGFPEAPKASEYDEVIDGKGMLALPGFVNTHNHVAMTVFRSYADDMQLMDWLEKKIWPAEAKLTDDVIYAQSMLGIAEMIRCGTTAYADMYDHMDQEARAVEESGIRACLCRGSIGIGPNAQAGLDENRQLFLDWHGKADGRITVMMGPHAPYTCPPDYLHKFVDQARELGAEIHIHLSETKGEVENIKQQYGKSPIALMDEIGVLDCGCLAAHCVWVDDDDMDIMAEKHVRVAHNPGSNLKLASGVALVPKMLAKGITVGLGTDGASSNNNLDIVEEMRLATLIHKAHTLDPLVIPAETALNMLTEGGAKCLGYTDVGKLETGYKADITLVDREGLHWYPKNDTLSLMAYSANSMDVDTVLVNGEVLLRHKEFTKLDIEKIKAEAERTRKKLFAQI</sequence>
<accession>A0A2S0M9H0</accession>
<comment type="catalytic activity">
    <reaction evidence="4">
        <text>S-adenosyl-L-homocysteine + H2O + H(+) = S-inosyl-L-homocysteine + NH4(+)</text>
        <dbReference type="Rhea" id="RHEA:20716"/>
        <dbReference type="ChEBI" id="CHEBI:15377"/>
        <dbReference type="ChEBI" id="CHEBI:15378"/>
        <dbReference type="ChEBI" id="CHEBI:28938"/>
        <dbReference type="ChEBI" id="CHEBI:57856"/>
        <dbReference type="ChEBI" id="CHEBI:57985"/>
        <dbReference type="EC" id="3.5.4.28"/>
    </reaction>
</comment>
<evidence type="ECO:0000313" key="6">
    <source>
        <dbReference type="EMBL" id="AVO28120.1"/>
    </source>
</evidence>
<gene>
    <name evidence="4" type="primary">mtaD</name>
    <name evidence="6" type="ORF">C6Y28_11030</name>
</gene>
<evidence type="ECO:0000259" key="5">
    <source>
        <dbReference type="Pfam" id="PF01979"/>
    </source>
</evidence>
<dbReference type="HAMAP" id="MF_01281">
    <property type="entry name" value="MTA_SAH_deamin"/>
    <property type="match status" value="1"/>
</dbReference>
<feature type="binding site" evidence="4">
    <location>
        <position position="179"/>
    </location>
    <ligand>
        <name>substrate</name>
    </ligand>
</feature>
<comment type="function">
    <text evidence="4">Catalyzes the deamination of 5-methylthioadenosine and S-adenosyl-L-homocysteine into 5-methylthioinosine and S-inosyl-L-homocysteine, respectively. Is also able to deaminate adenosine.</text>
</comment>
<dbReference type="Gene3D" id="3.20.20.140">
    <property type="entry name" value="Metal-dependent hydrolases"/>
    <property type="match status" value="1"/>
</dbReference>
<feature type="binding site" evidence="4">
    <location>
        <position position="294"/>
    </location>
    <ligand>
        <name>substrate</name>
    </ligand>
</feature>
<reference evidence="6 7" key="1">
    <citation type="journal article" date="2018" name="Genome Announc.">
        <title>Complete genomes of two Megasphaera elsdenii strains, NCIMB 702410 and ATCC 25940.</title>
        <authorList>
            <person name="Hatmaker E.A."/>
            <person name="O'Dell K."/>
            <person name="Riley L.A."/>
            <person name="Klingeman D.M."/>
            <person name="Guss A.M."/>
        </authorList>
    </citation>
    <scope>NUCLEOTIDE SEQUENCE [LARGE SCALE GENOMIC DNA]</scope>
    <source>
        <strain evidence="6 7">NCIMB702410</strain>
    </source>
</reference>
<feature type="binding site" evidence="4">
    <location>
        <position position="141"/>
    </location>
    <ligand>
        <name>substrate</name>
    </ligand>
</feature>
<name>A0A2S0M9H0_MEGEL</name>
<dbReference type="RefSeq" id="WP_027894551.1">
    <property type="nucleotide sequence ID" value="NZ_CP027569.1"/>
</dbReference>
<keyword evidence="1 4" id="KW-0479">Metal-binding</keyword>
<dbReference type="Proteomes" id="UP000238358">
    <property type="component" value="Chromosome"/>
</dbReference>
<dbReference type="GO" id="GO:0090614">
    <property type="term" value="F:5'-methylthioadenosine deaminase activity"/>
    <property type="evidence" value="ECO:0007669"/>
    <property type="project" value="UniProtKB-UniRule"/>
</dbReference>
<feature type="binding site" evidence="4">
    <location>
        <position position="60"/>
    </location>
    <ligand>
        <name>Zn(2+)</name>
        <dbReference type="ChEBI" id="CHEBI:29105"/>
    </ligand>
</feature>
<proteinExistence type="inferred from homology"/>
<dbReference type="CDD" id="cd01298">
    <property type="entry name" value="ATZ_TRZ_like"/>
    <property type="match status" value="1"/>
</dbReference>
<comment type="similarity">
    <text evidence="4">Belongs to the metallo-dependent hydrolases superfamily. MTA/SAH deaminase family.</text>
</comment>
<dbReference type="SUPFAM" id="SSF51556">
    <property type="entry name" value="Metallo-dependent hydrolases"/>
    <property type="match status" value="1"/>
</dbReference>
<comment type="cofactor">
    <cofactor evidence="4">
        <name>Zn(2+)</name>
        <dbReference type="ChEBI" id="CHEBI:29105"/>
    </cofactor>
    <text evidence="4">Binds 1 zinc ion per subunit.</text>
</comment>
<feature type="binding site" evidence="4">
    <location>
        <position position="89"/>
    </location>
    <ligand>
        <name>substrate</name>
    </ligand>
</feature>
<dbReference type="GO" id="GO:0050270">
    <property type="term" value="F:S-adenosylhomocysteine deaminase activity"/>
    <property type="evidence" value="ECO:0007669"/>
    <property type="project" value="UniProtKB-UniRule"/>
</dbReference>
<comment type="caution">
    <text evidence="4">Lacks conserved residue(s) required for the propagation of feature annotation.</text>
</comment>
<dbReference type="Pfam" id="PF01979">
    <property type="entry name" value="Amidohydro_1"/>
    <property type="match status" value="1"/>
</dbReference>
<dbReference type="EC" id="3.5.4.28" evidence="4"/>
<dbReference type="InterPro" id="IPR011059">
    <property type="entry name" value="Metal-dep_hydrolase_composite"/>
</dbReference>
<feature type="binding site" evidence="4">
    <location>
        <position position="294"/>
    </location>
    <ligand>
        <name>Zn(2+)</name>
        <dbReference type="ChEBI" id="CHEBI:29105"/>
    </ligand>
</feature>
<dbReference type="PANTHER" id="PTHR43794:SF11">
    <property type="entry name" value="AMIDOHYDROLASE-RELATED DOMAIN-CONTAINING PROTEIN"/>
    <property type="match status" value="1"/>
</dbReference>
<evidence type="ECO:0000256" key="2">
    <source>
        <dbReference type="ARBA" id="ARBA00022801"/>
    </source>
</evidence>
<dbReference type="InterPro" id="IPR006680">
    <property type="entry name" value="Amidohydro-rel"/>
</dbReference>
<dbReference type="InterPro" id="IPR050287">
    <property type="entry name" value="MTA/SAH_deaminase"/>
</dbReference>
<dbReference type="Gene3D" id="2.30.40.10">
    <property type="entry name" value="Urease, subunit C, domain 1"/>
    <property type="match status" value="1"/>
</dbReference>
<evidence type="ECO:0000256" key="1">
    <source>
        <dbReference type="ARBA" id="ARBA00022723"/>
    </source>
</evidence>
<dbReference type="SUPFAM" id="SSF51338">
    <property type="entry name" value="Composite domain of metallo-dependent hydrolases"/>
    <property type="match status" value="1"/>
</dbReference>
<evidence type="ECO:0000256" key="4">
    <source>
        <dbReference type="HAMAP-Rule" id="MF_01281"/>
    </source>
</evidence>
<feature type="domain" description="Amidohydrolase-related" evidence="5">
    <location>
        <begin position="52"/>
        <end position="396"/>
    </location>
</feature>
<feature type="binding site" evidence="4">
    <location>
        <position position="209"/>
    </location>
    <ligand>
        <name>substrate</name>
    </ligand>
</feature>
<dbReference type="FunFam" id="3.20.20.140:FF:000014">
    <property type="entry name" value="5-methylthioadenosine/S-adenosylhomocysteine deaminase"/>
    <property type="match status" value="1"/>
</dbReference>
<dbReference type="OrthoDB" id="9807210at2"/>
<dbReference type="AlphaFoldDB" id="A0A2S0M9H0"/>
<evidence type="ECO:0000256" key="3">
    <source>
        <dbReference type="ARBA" id="ARBA00022833"/>
    </source>
</evidence>